<evidence type="ECO:0000259" key="10">
    <source>
        <dbReference type="Pfam" id="PF08245"/>
    </source>
</evidence>
<dbReference type="SUPFAM" id="SSF51984">
    <property type="entry name" value="MurCD N-terminal domain"/>
    <property type="match status" value="1"/>
</dbReference>
<comment type="subcellular location">
    <subcellularLocation>
        <location evidence="1 7 8">Cytoplasm</location>
    </subcellularLocation>
</comment>
<dbReference type="HOGENOM" id="CLU_032540_0_0_7"/>
<comment type="function">
    <text evidence="7 8">Cell wall formation. Catalyzes the addition of glutamate to the nucleotide precursor UDP-N-acetylmuramoyl-L-alanine (UMA).</text>
</comment>
<evidence type="ECO:0000256" key="8">
    <source>
        <dbReference type="RuleBase" id="RU003664"/>
    </source>
</evidence>
<feature type="domain" description="Mur ligase C-terminal" evidence="9">
    <location>
        <begin position="320"/>
        <end position="432"/>
    </location>
</feature>
<keyword evidence="12" id="KW-1185">Reference proteome</keyword>
<dbReference type="PANTHER" id="PTHR43692">
    <property type="entry name" value="UDP-N-ACETYLMURAMOYLALANINE--D-GLUTAMATE LIGASE"/>
    <property type="match status" value="1"/>
</dbReference>
<keyword evidence="7 8" id="KW-0573">Peptidoglycan synthesis</keyword>
<evidence type="ECO:0000256" key="7">
    <source>
        <dbReference type="HAMAP-Rule" id="MF_00639"/>
    </source>
</evidence>
<keyword evidence="7 8" id="KW-0961">Cell wall biogenesis/degradation</keyword>
<reference evidence="12" key="2">
    <citation type="submission" date="2011-03" db="EMBL/GenBank/DDBJ databases">
        <title>The complete genome of Desulfobacca acetoxidans DSM 11109.</title>
        <authorList>
            <consortium name="US DOE Joint Genome Institute (JGI-PGF)"/>
            <person name="Lucas S."/>
            <person name="Copeland A."/>
            <person name="Lapidus A."/>
            <person name="Bruce D."/>
            <person name="Goodwin L."/>
            <person name="Pitluck S."/>
            <person name="Peters L."/>
            <person name="Kyrpides N."/>
            <person name="Mavromatis K."/>
            <person name="Ivanova N."/>
            <person name="Ovchinnikova G."/>
            <person name="Teshima H."/>
            <person name="Detter J.C."/>
            <person name="Han C."/>
            <person name="Land M."/>
            <person name="Hauser L."/>
            <person name="Markowitz V."/>
            <person name="Cheng J.-F."/>
            <person name="Hugenholtz P."/>
            <person name="Woyke T."/>
            <person name="Wu D."/>
            <person name="Spring S."/>
            <person name="Schueler E."/>
            <person name="Brambilla E."/>
            <person name="Klenk H.-P."/>
            <person name="Eisen J.A."/>
        </authorList>
    </citation>
    <scope>NUCLEOTIDE SEQUENCE [LARGE SCALE GENOMIC DNA]</scope>
    <source>
        <strain evidence="12">ATCC 700848 / DSM 11109 / ASRB2</strain>
    </source>
</reference>
<evidence type="ECO:0000313" key="12">
    <source>
        <dbReference type="Proteomes" id="UP000000483"/>
    </source>
</evidence>
<evidence type="ECO:0000256" key="4">
    <source>
        <dbReference type="ARBA" id="ARBA00022598"/>
    </source>
</evidence>
<dbReference type="KEGG" id="dao:Desac_0599"/>
<evidence type="ECO:0000256" key="1">
    <source>
        <dbReference type="ARBA" id="ARBA00004496"/>
    </source>
</evidence>
<evidence type="ECO:0000256" key="3">
    <source>
        <dbReference type="ARBA" id="ARBA00022490"/>
    </source>
</evidence>
<dbReference type="InterPro" id="IPR036615">
    <property type="entry name" value="Mur_ligase_C_dom_sf"/>
</dbReference>
<dbReference type="HAMAP" id="MF_00639">
    <property type="entry name" value="MurD"/>
    <property type="match status" value="1"/>
</dbReference>
<dbReference type="GO" id="GO:0008764">
    <property type="term" value="F:UDP-N-acetylmuramoylalanine-D-glutamate ligase activity"/>
    <property type="evidence" value="ECO:0007669"/>
    <property type="project" value="UniProtKB-UniRule"/>
</dbReference>
<dbReference type="InterPro" id="IPR036565">
    <property type="entry name" value="Mur-like_cat_sf"/>
</dbReference>
<reference evidence="11 12" key="1">
    <citation type="journal article" date="2011" name="Stand. Genomic Sci.">
        <title>Complete genome sequence of the acetate-degrading sulfate reducer Desulfobacca acetoxidans type strain (ASRB2).</title>
        <authorList>
            <person name="Goker M."/>
            <person name="Teshima H."/>
            <person name="Lapidus A."/>
            <person name="Nolan M."/>
            <person name="Lucas S."/>
            <person name="Hammon N."/>
            <person name="Deshpande S."/>
            <person name="Cheng J.F."/>
            <person name="Tapia R."/>
            <person name="Han C."/>
            <person name="Goodwin L."/>
            <person name="Pitluck S."/>
            <person name="Huntemann M."/>
            <person name="Liolios K."/>
            <person name="Ivanova N."/>
            <person name="Pagani I."/>
            <person name="Mavromatis K."/>
            <person name="Ovchinikova G."/>
            <person name="Pati A."/>
            <person name="Chen A."/>
            <person name="Palaniappan K."/>
            <person name="Land M."/>
            <person name="Hauser L."/>
            <person name="Brambilla E.M."/>
            <person name="Rohde M."/>
            <person name="Spring S."/>
            <person name="Detter J.C."/>
            <person name="Woyke T."/>
            <person name="Bristow J."/>
            <person name="Eisen J.A."/>
            <person name="Markowitz V."/>
            <person name="Hugenholtz P."/>
            <person name="Kyrpides N.C."/>
            <person name="Klenk H.P."/>
        </authorList>
    </citation>
    <scope>NUCLEOTIDE SEQUENCE [LARGE SCALE GENOMIC DNA]</scope>
    <source>
        <strain evidence="12">ATCC 700848 / DSM 11109 / ASRB2</strain>
    </source>
</reference>
<dbReference type="Pfam" id="PF02875">
    <property type="entry name" value="Mur_ligase_C"/>
    <property type="match status" value="1"/>
</dbReference>
<dbReference type="InterPro" id="IPR004101">
    <property type="entry name" value="Mur_ligase_C"/>
</dbReference>
<dbReference type="GO" id="GO:0005524">
    <property type="term" value="F:ATP binding"/>
    <property type="evidence" value="ECO:0007669"/>
    <property type="project" value="UniProtKB-UniRule"/>
</dbReference>
<evidence type="ECO:0000259" key="9">
    <source>
        <dbReference type="Pfam" id="PF02875"/>
    </source>
</evidence>
<evidence type="ECO:0000256" key="2">
    <source>
        <dbReference type="ARBA" id="ARBA00004752"/>
    </source>
</evidence>
<accession>F2NG72</accession>
<dbReference type="GO" id="GO:0009252">
    <property type="term" value="P:peptidoglycan biosynthetic process"/>
    <property type="evidence" value="ECO:0007669"/>
    <property type="project" value="UniProtKB-UniRule"/>
</dbReference>
<evidence type="ECO:0000256" key="5">
    <source>
        <dbReference type="ARBA" id="ARBA00022741"/>
    </source>
</evidence>
<comment type="pathway">
    <text evidence="2 7 8">Cell wall biogenesis; peptidoglycan biosynthesis.</text>
</comment>
<dbReference type="Proteomes" id="UP000000483">
    <property type="component" value="Chromosome"/>
</dbReference>
<feature type="binding site" evidence="7">
    <location>
        <begin position="122"/>
        <end position="128"/>
    </location>
    <ligand>
        <name>ATP</name>
        <dbReference type="ChEBI" id="CHEBI:30616"/>
    </ligand>
</feature>
<dbReference type="GO" id="GO:0005737">
    <property type="term" value="C:cytoplasm"/>
    <property type="evidence" value="ECO:0007669"/>
    <property type="project" value="UniProtKB-SubCell"/>
</dbReference>
<evidence type="ECO:0000313" key="11">
    <source>
        <dbReference type="EMBL" id="AEB08485.1"/>
    </source>
</evidence>
<dbReference type="STRING" id="880072.Desac_0599"/>
<feature type="domain" description="Mur ligase central" evidence="10">
    <location>
        <begin position="120"/>
        <end position="298"/>
    </location>
</feature>
<dbReference type="Pfam" id="PF08245">
    <property type="entry name" value="Mur_ligase_M"/>
    <property type="match status" value="1"/>
</dbReference>
<name>F2NG72_DESAR</name>
<dbReference type="InterPro" id="IPR013221">
    <property type="entry name" value="Mur_ligase_cen"/>
</dbReference>
<keyword evidence="6 7" id="KW-0067">ATP-binding</keyword>
<dbReference type="Gene3D" id="3.40.50.720">
    <property type="entry name" value="NAD(P)-binding Rossmann-like Domain"/>
    <property type="match status" value="1"/>
</dbReference>
<dbReference type="InterPro" id="IPR005762">
    <property type="entry name" value="MurD"/>
</dbReference>
<dbReference type="SUPFAM" id="SSF53623">
    <property type="entry name" value="MurD-like peptide ligases, catalytic domain"/>
    <property type="match status" value="1"/>
</dbReference>
<dbReference type="Gene3D" id="3.40.1190.10">
    <property type="entry name" value="Mur-like, catalytic domain"/>
    <property type="match status" value="1"/>
</dbReference>
<dbReference type="GO" id="GO:0051301">
    <property type="term" value="P:cell division"/>
    <property type="evidence" value="ECO:0007669"/>
    <property type="project" value="UniProtKB-KW"/>
</dbReference>
<dbReference type="Pfam" id="PF21799">
    <property type="entry name" value="MurD-like_N"/>
    <property type="match status" value="1"/>
</dbReference>
<evidence type="ECO:0000256" key="6">
    <source>
        <dbReference type="ARBA" id="ARBA00022840"/>
    </source>
</evidence>
<comment type="similarity">
    <text evidence="7">Belongs to the MurCDEF family.</text>
</comment>
<dbReference type="GO" id="GO:0071555">
    <property type="term" value="P:cell wall organization"/>
    <property type="evidence" value="ECO:0007669"/>
    <property type="project" value="UniProtKB-KW"/>
</dbReference>
<dbReference type="PANTHER" id="PTHR43692:SF1">
    <property type="entry name" value="UDP-N-ACETYLMURAMOYLALANINE--D-GLUTAMATE LIGASE"/>
    <property type="match status" value="1"/>
</dbReference>
<dbReference type="GO" id="GO:0008360">
    <property type="term" value="P:regulation of cell shape"/>
    <property type="evidence" value="ECO:0007669"/>
    <property type="project" value="UniProtKB-KW"/>
</dbReference>
<keyword evidence="5 7" id="KW-0547">Nucleotide-binding</keyword>
<comment type="catalytic activity">
    <reaction evidence="7 8">
        <text>UDP-N-acetyl-alpha-D-muramoyl-L-alanine + D-glutamate + ATP = UDP-N-acetyl-alpha-D-muramoyl-L-alanyl-D-glutamate + ADP + phosphate + H(+)</text>
        <dbReference type="Rhea" id="RHEA:16429"/>
        <dbReference type="ChEBI" id="CHEBI:15378"/>
        <dbReference type="ChEBI" id="CHEBI:29986"/>
        <dbReference type="ChEBI" id="CHEBI:30616"/>
        <dbReference type="ChEBI" id="CHEBI:43474"/>
        <dbReference type="ChEBI" id="CHEBI:83898"/>
        <dbReference type="ChEBI" id="CHEBI:83900"/>
        <dbReference type="ChEBI" id="CHEBI:456216"/>
        <dbReference type="EC" id="6.3.2.9"/>
    </reaction>
</comment>
<dbReference type="eggNOG" id="COG0771">
    <property type="taxonomic scope" value="Bacteria"/>
</dbReference>
<keyword evidence="3 7" id="KW-0963">Cytoplasm</keyword>
<dbReference type="EC" id="6.3.2.9" evidence="7 8"/>
<sequence length="467" mass="49904">MFPGAPGVELNGRKILVVGLGKTGVGLCRFLASQKAQVTVTDSAPAADLAQSLTAIQDLDLTLDLGRPQPADWLNFDLIIPSPGAPPEQPWLQDAVAHGIPLWGELEVAGWHLKRPVAAISGTNGKTTTTTLVGKMLLASGKRPLVGGNIGTPLVDLLSQQAEADCIILEVSSFQLDTAPSFRPRAAALLNISEDHLDRYPDFQAYARSKAGLFRRQGPSETAVLNADDPKAAALADQVQSQVYLFSTRKKLTFGAWQAGESLRVCLARGPEAKFPLNKIVLPGRHNLENIMAALLLALEMGATPQGCAEALARFKGLPHRLEWVANIGGVDFYDDSKGTNVGAVVRSLEHFDRPVVLIAGGRDKGGDYRPLSALLRQRVKKVILLGEAQDKIAAALSGAALMQPAADMAQAVELAYAAASSGEVVLLSPACSSFDMFRDYTERGRVFQEAVRSLAHERHNSRICAA</sequence>
<keyword evidence="7 8" id="KW-0133">Cell shape</keyword>
<proteinExistence type="inferred from homology"/>
<dbReference type="NCBIfam" id="TIGR01087">
    <property type="entry name" value="murD"/>
    <property type="match status" value="1"/>
</dbReference>
<keyword evidence="7 8" id="KW-0131">Cell cycle</keyword>
<gene>
    <name evidence="7" type="primary">murD</name>
    <name evidence="11" type="ordered locus">Desac_0599</name>
</gene>
<dbReference type="OrthoDB" id="9809796at2"/>
<dbReference type="UniPathway" id="UPA00219"/>
<dbReference type="AlphaFoldDB" id="F2NG72"/>
<protein>
    <recommendedName>
        <fullName evidence="7 8">UDP-N-acetylmuramoylalanine--D-glutamate ligase</fullName>
        <ecNumber evidence="7 8">6.3.2.9</ecNumber>
    </recommendedName>
    <alternativeName>
        <fullName evidence="7">D-glutamic acid-adding enzyme</fullName>
    </alternativeName>
    <alternativeName>
        <fullName evidence="7">UDP-N-acetylmuramoyl-L-alanyl-D-glutamate synthetase</fullName>
    </alternativeName>
</protein>
<dbReference type="EMBL" id="CP002629">
    <property type="protein sequence ID" value="AEB08485.1"/>
    <property type="molecule type" value="Genomic_DNA"/>
</dbReference>
<dbReference type="SUPFAM" id="SSF53244">
    <property type="entry name" value="MurD-like peptide ligases, peptide-binding domain"/>
    <property type="match status" value="1"/>
</dbReference>
<keyword evidence="7 8" id="KW-0132">Cell division</keyword>
<organism evidence="11 12">
    <name type="scientific">Desulfobacca acetoxidans (strain ATCC 700848 / DSM 11109 / ASRB2)</name>
    <dbReference type="NCBI Taxonomy" id="880072"/>
    <lineage>
        <taxon>Bacteria</taxon>
        <taxon>Pseudomonadati</taxon>
        <taxon>Thermodesulfobacteriota</taxon>
        <taxon>Desulfobaccia</taxon>
        <taxon>Desulfobaccales</taxon>
        <taxon>Desulfobaccaceae</taxon>
        <taxon>Desulfobacca</taxon>
    </lineage>
</organism>
<dbReference type="Gene3D" id="3.90.190.20">
    <property type="entry name" value="Mur ligase, C-terminal domain"/>
    <property type="match status" value="1"/>
</dbReference>
<keyword evidence="4 7" id="KW-0436">Ligase</keyword>